<dbReference type="Proteomes" id="UP000823928">
    <property type="component" value="Unassembled WGS sequence"/>
</dbReference>
<evidence type="ECO:0000313" key="2">
    <source>
        <dbReference type="Proteomes" id="UP000823928"/>
    </source>
</evidence>
<accession>A0A9D1JQ34</accession>
<sequence>MGGIQQGGGFYEKMAQNYNNKLYSGMSRSEWAAMNRQGLAERLAQSKVQTSSENIAKIQNAANMYGLQLDSGSIFSMANTDGNDVLSNKEANAFMSKLPQLAQMSSANGSSGSSSGGSNAMGLLNGLTDIAGGLLGTNNNSGGGESSDSGGGFLKKAGDFLGGLFG</sequence>
<protein>
    <submittedName>
        <fullName evidence="1">Uncharacterized protein</fullName>
    </submittedName>
</protein>
<dbReference type="EMBL" id="DVIU01000302">
    <property type="protein sequence ID" value="HIS37865.1"/>
    <property type="molecule type" value="Genomic_DNA"/>
</dbReference>
<proteinExistence type="predicted"/>
<comment type="caution">
    <text evidence="1">The sequence shown here is derived from an EMBL/GenBank/DDBJ whole genome shotgun (WGS) entry which is preliminary data.</text>
</comment>
<evidence type="ECO:0000313" key="1">
    <source>
        <dbReference type="EMBL" id="HIS37865.1"/>
    </source>
</evidence>
<reference evidence="1" key="2">
    <citation type="journal article" date="2021" name="PeerJ">
        <title>Extensive microbial diversity within the chicken gut microbiome revealed by metagenomics and culture.</title>
        <authorList>
            <person name="Gilroy R."/>
            <person name="Ravi A."/>
            <person name="Getino M."/>
            <person name="Pursley I."/>
            <person name="Horton D.L."/>
            <person name="Alikhan N.F."/>
            <person name="Baker D."/>
            <person name="Gharbi K."/>
            <person name="Hall N."/>
            <person name="Watson M."/>
            <person name="Adriaenssens E.M."/>
            <person name="Foster-Nyarko E."/>
            <person name="Jarju S."/>
            <person name="Secka A."/>
            <person name="Antonio M."/>
            <person name="Oren A."/>
            <person name="Chaudhuri R.R."/>
            <person name="La Ragione R."/>
            <person name="Hildebrand F."/>
            <person name="Pallen M.J."/>
        </authorList>
    </citation>
    <scope>NUCLEOTIDE SEQUENCE</scope>
    <source>
        <strain evidence="1">6276</strain>
    </source>
</reference>
<reference evidence="1" key="1">
    <citation type="submission" date="2020-10" db="EMBL/GenBank/DDBJ databases">
        <authorList>
            <person name="Gilroy R."/>
        </authorList>
    </citation>
    <scope>NUCLEOTIDE SEQUENCE</scope>
    <source>
        <strain evidence="1">6276</strain>
    </source>
</reference>
<dbReference type="AlphaFoldDB" id="A0A9D1JQ34"/>
<organism evidence="1 2">
    <name type="scientific">Candidatus Scatousia excrementigallinarum</name>
    <dbReference type="NCBI Taxonomy" id="2840935"/>
    <lineage>
        <taxon>Bacteria</taxon>
        <taxon>Candidatus Scatousia</taxon>
    </lineage>
</organism>
<name>A0A9D1JQ34_9BACT</name>
<gene>
    <name evidence="1" type="ORF">IAC10_14775</name>
</gene>